<evidence type="ECO:0000313" key="2">
    <source>
        <dbReference type="Proteomes" id="UP001244207"/>
    </source>
</evidence>
<reference evidence="1" key="1">
    <citation type="submission" date="2021-12" db="EMBL/GenBank/DDBJ databases">
        <title>Comparative genomics, transcriptomics and evolutionary studies reveal genomic signatures of adaptation to plant cell wall in hemibiotrophic fungi.</title>
        <authorList>
            <consortium name="DOE Joint Genome Institute"/>
            <person name="Baroncelli R."/>
            <person name="Diaz J.F."/>
            <person name="Benocci T."/>
            <person name="Peng M."/>
            <person name="Battaglia E."/>
            <person name="Haridas S."/>
            <person name="Andreopoulos W."/>
            <person name="Labutti K."/>
            <person name="Pangilinan J."/>
            <person name="Floch G.L."/>
            <person name="Makela M.R."/>
            <person name="Henrissat B."/>
            <person name="Grigoriev I.V."/>
            <person name="Crouch J.A."/>
            <person name="De Vries R.P."/>
            <person name="Sukno S.A."/>
            <person name="Thon M.R."/>
        </authorList>
    </citation>
    <scope>NUCLEOTIDE SEQUENCE</scope>
    <source>
        <strain evidence="1">CBS 112980</strain>
    </source>
</reference>
<evidence type="ECO:0000313" key="1">
    <source>
        <dbReference type="EMBL" id="KAK1729729.1"/>
    </source>
</evidence>
<proteinExistence type="predicted"/>
<dbReference type="Proteomes" id="UP001244207">
    <property type="component" value="Unassembled WGS sequence"/>
</dbReference>
<name>A0AAD9D0Q9_GLOAC</name>
<dbReference type="AlphaFoldDB" id="A0AAD9D0Q9"/>
<dbReference type="EMBL" id="JAHMHS010000010">
    <property type="protein sequence ID" value="KAK1729729.1"/>
    <property type="molecule type" value="Genomic_DNA"/>
</dbReference>
<sequence>MLKTLSLATLRSMIRRAQIDNLEHALSRLIRNNIPYPIWKDCQSSLAFCLATSSQVRTLHLCSNLITARSLLLEFCLRDGLKPLAHVGSSWTNLVLHCFRCDKDVLDDGVVGHSLQVPPSCASPRLHSHTLRYTSRNTGAEAEILYLWSLEGTKGNRYP</sequence>
<dbReference type="RefSeq" id="XP_060369784.1">
    <property type="nucleotide sequence ID" value="XM_060501383.1"/>
</dbReference>
<organism evidence="1 2">
    <name type="scientific">Glomerella acutata</name>
    <name type="common">Colletotrichum acutatum</name>
    <dbReference type="NCBI Taxonomy" id="27357"/>
    <lineage>
        <taxon>Eukaryota</taxon>
        <taxon>Fungi</taxon>
        <taxon>Dikarya</taxon>
        <taxon>Ascomycota</taxon>
        <taxon>Pezizomycotina</taxon>
        <taxon>Sordariomycetes</taxon>
        <taxon>Hypocreomycetidae</taxon>
        <taxon>Glomerellales</taxon>
        <taxon>Glomerellaceae</taxon>
        <taxon>Colletotrichum</taxon>
        <taxon>Colletotrichum acutatum species complex</taxon>
    </lineage>
</organism>
<protein>
    <submittedName>
        <fullName evidence="1">Uncharacterized protein</fullName>
    </submittedName>
</protein>
<accession>A0AAD9D0Q9</accession>
<comment type="caution">
    <text evidence="1">The sequence shown here is derived from an EMBL/GenBank/DDBJ whole genome shotgun (WGS) entry which is preliminary data.</text>
</comment>
<keyword evidence="2" id="KW-1185">Reference proteome</keyword>
<dbReference type="GeneID" id="85385282"/>
<gene>
    <name evidence="1" type="ORF">BDZ83DRAFT_15935</name>
</gene>